<dbReference type="InterPro" id="IPR051677">
    <property type="entry name" value="AfsR-DnrI-RedD_regulator"/>
</dbReference>
<evidence type="ECO:0000256" key="1">
    <source>
        <dbReference type="ARBA" id="ARBA00005820"/>
    </source>
</evidence>
<dbReference type="Gene3D" id="1.25.40.10">
    <property type="entry name" value="Tetratricopeptide repeat domain"/>
    <property type="match status" value="2"/>
</dbReference>
<dbReference type="InterPro" id="IPR036388">
    <property type="entry name" value="WH-like_DNA-bd_sf"/>
</dbReference>
<dbReference type="SMART" id="SM00862">
    <property type="entry name" value="Trans_reg_C"/>
    <property type="match status" value="1"/>
</dbReference>
<dbReference type="Pfam" id="PF03704">
    <property type="entry name" value="BTAD"/>
    <property type="match status" value="1"/>
</dbReference>
<sequence>MNEGRHTVRVGVSVLGPLAVTVHGPSGLVTAPITAAKHRSLLAALVTAKGRAASFAAIAEHLWGDEPPRNARSAIHVHVARLRRVLDTAAHGAGAVIVSATHGYRLDVAEDDIDIGQVRKLVARADSARLQSDVRQESEHLAAALALWRGVPFQDVESDAIAHAEAIRYDEYRTTLVERAFGVALDLGGHAAVIGELRAEHRAHPLRERLAEQLMLASYRCGRQAEALEVYQGLVRRLSEDLGIDPGERAQQLFAQILAQDPALDLVAVRDQSDPSHDGVADAYCTLPRSRARLFGRDDEFGALAGYLAVERPDVTVVTGPPGSGKTALAVSAALASVDRYPDGQWFIQARDGGPGALARELLVHAGLGPNGIPDEQSVRCALVRRILARKTILLVIDDVTALGEVASLLPGSGNSAVVLTSRSALPELSAEHEVNLVRLGSLAPQAASKILAEALSDSDSTPGAGELDEIAELCGYNPASLHAVAAGIRGRPARHRAAVVAELRDGRVPGVGELELGRLSEAAREIVYAMGLVAGGHFVRESVAALVGFTASETARSLDELTHSHMITEFEDGTMALSRGIATQLAARPLAAGYERALDRLAGWYLEGPDYPSRSFSLRHRLTMLTLVHPGSGLNARRRLALSAFALSKFDIAGGDPDLHAVAAHGASAARELGDHVQFTRFADVTRRLRGGAPTAGALWLPNQDSAAARADADREALEGHLQRALHLAEEVENSDRIANLYAYQSDNLARIGHALVGLNRLNEASVVHHRALRVAKENHNPYALAMAHLNLSTVLLLEEEFVTSRQHAVTAVGMFHELDEPAGEARASVALGDVLRATRLLEESEAQHKHALDIAEDLSDVRIEVEAMIGLALTYRYLNDPKRALAHGAESTQRASQAGLRVLEGRALGVHAVNHLFAGSPRRSRALIRAAVEIHDDTGQELERQCALRWMSIAESGAHGQ</sequence>
<dbReference type="Gene3D" id="3.40.50.300">
    <property type="entry name" value="P-loop containing nucleotide triphosphate hydrolases"/>
    <property type="match status" value="1"/>
</dbReference>
<evidence type="ECO:0000313" key="7">
    <source>
        <dbReference type="EMBL" id="OHU13845.1"/>
    </source>
</evidence>
<accession>A0ABX3C5S5</accession>
<comment type="similarity">
    <text evidence="1">Belongs to the AfsR/DnrI/RedD regulatory family.</text>
</comment>
<dbReference type="Pfam" id="PF13424">
    <property type="entry name" value="TPR_12"/>
    <property type="match status" value="1"/>
</dbReference>
<feature type="domain" description="OmpR/PhoB-type" evidence="6">
    <location>
        <begin position="5"/>
        <end position="108"/>
    </location>
</feature>
<gene>
    <name evidence="7" type="ORF">BKG73_04005</name>
</gene>
<dbReference type="Pfam" id="PF13401">
    <property type="entry name" value="AAA_22"/>
    <property type="match status" value="1"/>
</dbReference>
<keyword evidence="3 5" id="KW-0238">DNA-binding</keyword>
<evidence type="ECO:0000256" key="4">
    <source>
        <dbReference type="ARBA" id="ARBA00023163"/>
    </source>
</evidence>
<dbReference type="InterPro" id="IPR016032">
    <property type="entry name" value="Sig_transdc_resp-reg_C-effctor"/>
</dbReference>
<name>A0ABX3C5S5_9MYCO</name>
<dbReference type="InterPro" id="IPR049945">
    <property type="entry name" value="AAA_22"/>
</dbReference>
<dbReference type="EMBL" id="MLIH01000002">
    <property type="protein sequence ID" value="OHU13845.1"/>
    <property type="molecule type" value="Genomic_DNA"/>
</dbReference>
<dbReference type="SUPFAM" id="SSF52540">
    <property type="entry name" value="P-loop containing nucleoside triphosphate hydrolases"/>
    <property type="match status" value="1"/>
</dbReference>
<evidence type="ECO:0000313" key="8">
    <source>
        <dbReference type="Proteomes" id="UP000179621"/>
    </source>
</evidence>
<keyword evidence="8" id="KW-1185">Reference proteome</keyword>
<proteinExistence type="inferred from homology"/>
<organism evidence="7 8">
    <name type="scientific">Mycobacteroides saopaulense</name>
    <dbReference type="NCBI Taxonomy" id="1578165"/>
    <lineage>
        <taxon>Bacteria</taxon>
        <taxon>Bacillati</taxon>
        <taxon>Actinomycetota</taxon>
        <taxon>Actinomycetes</taxon>
        <taxon>Mycobacteriales</taxon>
        <taxon>Mycobacteriaceae</taxon>
        <taxon>Mycobacteroides</taxon>
    </lineage>
</organism>
<comment type="caution">
    <text evidence="7">The sequence shown here is derived from an EMBL/GenBank/DDBJ whole genome shotgun (WGS) entry which is preliminary data.</text>
</comment>
<dbReference type="InterPro" id="IPR027417">
    <property type="entry name" value="P-loop_NTPase"/>
</dbReference>
<keyword evidence="4" id="KW-0804">Transcription</keyword>
<reference evidence="7 8" key="1">
    <citation type="submission" date="2016-10" db="EMBL/GenBank/DDBJ databases">
        <title>Evaluation of Human, Animal and Environmental Mycobacterium chelonae Isolates by Core Genome Phylogenomic Analysis, Targeted Gene Comparison, and Anti-microbial Susceptibility Patterns: A Tale of Mistaken Identities.</title>
        <authorList>
            <person name="Fogelson S.B."/>
            <person name="Camus A.C."/>
            <person name="Lorenz W."/>
            <person name="Vasireddy R."/>
            <person name="Vasireddy S."/>
            <person name="Smith T."/>
            <person name="Brown-Elliott B.A."/>
            <person name="Wallace R.J.Jr."/>
            <person name="Hasan N.A."/>
            <person name="Reischl U."/>
            <person name="Sanchez S."/>
        </authorList>
    </citation>
    <scope>NUCLEOTIDE SEQUENCE [LARGE SCALE GENOMIC DNA]</scope>
    <source>
        <strain evidence="7 8">8528</strain>
    </source>
</reference>
<dbReference type="PANTHER" id="PTHR35807:SF1">
    <property type="entry name" value="TRANSCRIPTIONAL REGULATOR REDD"/>
    <property type="match status" value="1"/>
</dbReference>
<dbReference type="Proteomes" id="UP000179621">
    <property type="component" value="Unassembled WGS sequence"/>
</dbReference>
<dbReference type="InterPro" id="IPR001867">
    <property type="entry name" value="OmpR/PhoB-type_DNA-bd"/>
</dbReference>
<dbReference type="PANTHER" id="PTHR35807">
    <property type="entry name" value="TRANSCRIPTIONAL REGULATOR REDD-RELATED"/>
    <property type="match status" value="1"/>
</dbReference>
<evidence type="ECO:0000256" key="2">
    <source>
        <dbReference type="ARBA" id="ARBA00023015"/>
    </source>
</evidence>
<evidence type="ECO:0000259" key="6">
    <source>
        <dbReference type="PROSITE" id="PS51755"/>
    </source>
</evidence>
<dbReference type="Pfam" id="PF00486">
    <property type="entry name" value="Trans_reg_C"/>
    <property type="match status" value="1"/>
</dbReference>
<evidence type="ECO:0000256" key="3">
    <source>
        <dbReference type="ARBA" id="ARBA00023125"/>
    </source>
</evidence>
<keyword evidence="2" id="KW-0805">Transcription regulation</keyword>
<dbReference type="Gene3D" id="1.10.10.10">
    <property type="entry name" value="Winged helix-like DNA-binding domain superfamily/Winged helix DNA-binding domain"/>
    <property type="match status" value="1"/>
</dbReference>
<dbReference type="PROSITE" id="PS51755">
    <property type="entry name" value="OMPR_PHOB"/>
    <property type="match status" value="1"/>
</dbReference>
<protein>
    <recommendedName>
        <fullName evidence="6">OmpR/PhoB-type domain-containing protein</fullName>
    </recommendedName>
</protein>
<dbReference type="SUPFAM" id="SSF48452">
    <property type="entry name" value="TPR-like"/>
    <property type="match status" value="2"/>
</dbReference>
<dbReference type="SMART" id="SM01043">
    <property type="entry name" value="BTAD"/>
    <property type="match status" value="1"/>
</dbReference>
<dbReference type="SMART" id="SM00382">
    <property type="entry name" value="AAA"/>
    <property type="match status" value="1"/>
</dbReference>
<feature type="DNA-binding region" description="OmpR/PhoB-type" evidence="5">
    <location>
        <begin position="5"/>
        <end position="108"/>
    </location>
</feature>
<dbReference type="InterPro" id="IPR011990">
    <property type="entry name" value="TPR-like_helical_dom_sf"/>
</dbReference>
<dbReference type="InterPro" id="IPR003593">
    <property type="entry name" value="AAA+_ATPase"/>
</dbReference>
<dbReference type="SUPFAM" id="SSF46894">
    <property type="entry name" value="C-terminal effector domain of the bipartite response regulators"/>
    <property type="match status" value="1"/>
</dbReference>
<dbReference type="InterPro" id="IPR005158">
    <property type="entry name" value="BTAD"/>
</dbReference>
<dbReference type="CDD" id="cd15831">
    <property type="entry name" value="BTAD"/>
    <property type="match status" value="1"/>
</dbReference>
<evidence type="ECO:0000256" key="5">
    <source>
        <dbReference type="PROSITE-ProRule" id="PRU01091"/>
    </source>
</evidence>